<organism evidence="8 9">
    <name type="scientific">Cellulomonas fulva</name>
    <dbReference type="NCBI Taxonomy" id="2835530"/>
    <lineage>
        <taxon>Bacteria</taxon>
        <taxon>Bacillati</taxon>
        <taxon>Actinomycetota</taxon>
        <taxon>Actinomycetes</taxon>
        <taxon>Micrococcales</taxon>
        <taxon>Cellulomonadaceae</taxon>
        <taxon>Cellulomonas</taxon>
    </lineage>
</organism>
<dbReference type="SUPFAM" id="SSF54534">
    <property type="entry name" value="FKBP-like"/>
    <property type="match status" value="1"/>
</dbReference>
<feature type="domain" description="PPIase FKBP-type" evidence="7">
    <location>
        <begin position="211"/>
        <end position="295"/>
    </location>
</feature>
<evidence type="ECO:0000256" key="4">
    <source>
        <dbReference type="ARBA" id="ARBA00023235"/>
    </source>
</evidence>
<dbReference type="EC" id="5.2.1.8" evidence="6"/>
<proteinExistence type="inferred from homology"/>
<evidence type="ECO:0000313" key="9">
    <source>
        <dbReference type="Proteomes" id="UP000722125"/>
    </source>
</evidence>
<dbReference type="PANTHER" id="PTHR43811">
    <property type="entry name" value="FKBP-TYPE PEPTIDYL-PROLYL CIS-TRANS ISOMERASE FKPA"/>
    <property type="match status" value="1"/>
</dbReference>
<dbReference type="InterPro" id="IPR046357">
    <property type="entry name" value="PPIase_dom_sf"/>
</dbReference>
<dbReference type="PROSITE" id="PS50059">
    <property type="entry name" value="FKBP_PPIASE"/>
    <property type="match status" value="1"/>
</dbReference>
<evidence type="ECO:0000256" key="1">
    <source>
        <dbReference type="ARBA" id="ARBA00000971"/>
    </source>
</evidence>
<accession>A0ABS5U1F9</accession>
<dbReference type="EMBL" id="JAHBOH010000001">
    <property type="protein sequence ID" value="MBT0995230.1"/>
    <property type="molecule type" value="Genomic_DNA"/>
</dbReference>
<dbReference type="PANTHER" id="PTHR43811:SF19">
    <property type="entry name" value="39 KDA FK506-BINDING NUCLEAR PROTEIN"/>
    <property type="match status" value="1"/>
</dbReference>
<evidence type="ECO:0000256" key="3">
    <source>
        <dbReference type="ARBA" id="ARBA00023110"/>
    </source>
</evidence>
<evidence type="ECO:0000259" key="7">
    <source>
        <dbReference type="PROSITE" id="PS50059"/>
    </source>
</evidence>
<reference evidence="8 9" key="1">
    <citation type="submission" date="2021-05" db="EMBL/GenBank/DDBJ databases">
        <title>Description of Cellulomonas sp. DKR-3 sp. nov.</title>
        <authorList>
            <person name="Dahal R.H."/>
            <person name="Chaudhary D.K."/>
        </authorList>
    </citation>
    <scope>NUCLEOTIDE SEQUENCE [LARGE SCALE GENOMIC DNA]</scope>
    <source>
        <strain evidence="8 9">DKR-3</strain>
    </source>
</reference>
<evidence type="ECO:0000256" key="2">
    <source>
        <dbReference type="ARBA" id="ARBA00006577"/>
    </source>
</evidence>
<evidence type="ECO:0000313" key="8">
    <source>
        <dbReference type="EMBL" id="MBT0995230.1"/>
    </source>
</evidence>
<dbReference type="Proteomes" id="UP000722125">
    <property type="component" value="Unassembled WGS sequence"/>
</dbReference>
<dbReference type="Pfam" id="PF00254">
    <property type="entry name" value="FKBP_C"/>
    <property type="match status" value="1"/>
</dbReference>
<comment type="similarity">
    <text evidence="2 6">Belongs to the FKBP-type PPIase family.</text>
</comment>
<keyword evidence="4 5" id="KW-0413">Isomerase</keyword>
<evidence type="ECO:0000256" key="6">
    <source>
        <dbReference type="RuleBase" id="RU003915"/>
    </source>
</evidence>
<protein>
    <recommendedName>
        <fullName evidence="6">Peptidyl-prolyl cis-trans isomerase</fullName>
        <ecNumber evidence="6">5.2.1.8</ecNumber>
    </recommendedName>
</protein>
<sequence length="302" mass="31427">MTGDGSEGGTVRRRVTALTAAVVAAALGLAACSEPEVVLPDVTVSGDAGAAPTLTYVTPLVVDDAYRETVWPGTGPRLVDGEPVLIDYWLENGDDASLVKESYSSTPTSQLLTAEDLGADLYTSLRGQSVGARLLQVAPPQGGTTSYTTVTVIDVLPTRAEGEPIDPREGLPTVGEDEDGAPTFTPVDADAPTDLVVQAVLRGTGRQVGAGDTVTVQYTGWTWTDGEQFDTTWSSGLPVSFSLQDVPAWSEGLEDQTVGSRVLLVVPPSYALGVTESTELEGQTVAFVVDVLDARAPEGASE</sequence>
<keyword evidence="3 5" id="KW-0697">Rotamase</keyword>
<keyword evidence="9" id="KW-1185">Reference proteome</keyword>
<dbReference type="Gene3D" id="3.10.50.40">
    <property type="match status" value="1"/>
</dbReference>
<gene>
    <name evidence="8" type="ORF">KIN34_13145</name>
</gene>
<dbReference type="GO" id="GO:0003755">
    <property type="term" value="F:peptidyl-prolyl cis-trans isomerase activity"/>
    <property type="evidence" value="ECO:0007669"/>
    <property type="project" value="UniProtKB-EC"/>
</dbReference>
<comment type="caution">
    <text evidence="8">The sequence shown here is derived from an EMBL/GenBank/DDBJ whole genome shotgun (WGS) entry which is preliminary data.</text>
</comment>
<comment type="catalytic activity">
    <reaction evidence="1 5 6">
        <text>[protein]-peptidylproline (omega=180) = [protein]-peptidylproline (omega=0)</text>
        <dbReference type="Rhea" id="RHEA:16237"/>
        <dbReference type="Rhea" id="RHEA-COMP:10747"/>
        <dbReference type="Rhea" id="RHEA-COMP:10748"/>
        <dbReference type="ChEBI" id="CHEBI:83833"/>
        <dbReference type="ChEBI" id="CHEBI:83834"/>
        <dbReference type="EC" id="5.2.1.8"/>
    </reaction>
</comment>
<name>A0ABS5U1F9_9CELL</name>
<dbReference type="InterPro" id="IPR001179">
    <property type="entry name" value="PPIase_FKBP_dom"/>
</dbReference>
<evidence type="ECO:0000256" key="5">
    <source>
        <dbReference type="PROSITE-ProRule" id="PRU00277"/>
    </source>
</evidence>